<dbReference type="OrthoDB" id="9802352at2"/>
<dbReference type="InterPro" id="IPR050221">
    <property type="entry name" value="26S_Proteasome_ATPase"/>
</dbReference>
<feature type="region of interest" description="Disordered" evidence="4">
    <location>
        <begin position="1"/>
        <end position="29"/>
    </location>
</feature>
<dbReference type="InterPro" id="IPR027417">
    <property type="entry name" value="P-loop_NTPase"/>
</dbReference>
<dbReference type="RefSeq" id="WP_144279377.1">
    <property type="nucleotide sequence ID" value="NZ_CP041730.1"/>
</dbReference>
<dbReference type="Pfam" id="PF22977">
    <property type="entry name" value="WHD"/>
    <property type="match status" value="1"/>
</dbReference>
<protein>
    <submittedName>
        <fullName evidence="6">ATP-binding protein</fullName>
    </submittedName>
</protein>
<dbReference type="EMBL" id="CP041730">
    <property type="protein sequence ID" value="QDQ27990.1"/>
    <property type="molecule type" value="Genomic_DNA"/>
</dbReference>
<sequence>MIARPAPRSQAAPAPAAVPPALAEPASPVAPPFADNSDLLATLVDLGNALLQDALTALHGTDQAESEAQAAGRQAHIASLRQALDARCTASLRTGRFIPWVHLITLFQPNQQEQTLLLLALLPEYDPRYHELLRWSADDAAVTAGASVSHAMALAALGGPARRFELLQALSDEAIPLRWRLIERLGDDAAAGGGYRLRPEIAGYLLGITVPRPQLAEPLPFIPAERTLAALPLTEPVRAQLDRLKQYDAETEPTAAFLLQWQGPDLALLAALAAAWFEQLNLHCLRLDGRHLAELARQRTRPILLGMLRGVCRDALLGNFVPVLFDCQWLSSDASTPDGAALLADVLAVLFESQRYVVVLNGPTMQLSDLALRHAAHPVTPLTIRVEAPDTRLRQSIWQQLCDEAGLSPAREDIVRLAEQYPFTEDEIRLSLRDALARQLLAPPPAVLTPLLFEACREQSRRKTLAVASEIQSSYQFDDLVLPPATEAAVRQVLVHARHRRRVIEEWQFDRNGDQAASLCVLFHGPSGTGKTMAASVLANDLQLGIYKIDLASVMSKYLGETEKHLAQLFDHAEAMNIVLFFDEAESLFAPRTDTRDAHDRYANLQTGYLLQRIERYPGIVILSTNLLKNIDKAFTRRFKFIVEFPFPGPAERRRLWQAAFPAAAPRADDIDLALLAEKARLTGGGISNIALTAAFQAAGEGSAIAMRHVLHATEREYAKLGKVFLADEFSWDDED</sequence>
<keyword evidence="7" id="KW-1185">Reference proteome</keyword>
<comment type="similarity">
    <text evidence="1">Belongs to the AAA ATPase family.</text>
</comment>
<dbReference type="GO" id="GO:0016887">
    <property type="term" value="F:ATP hydrolysis activity"/>
    <property type="evidence" value="ECO:0007669"/>
    <property type="project" value="InterPro"/>
</dbReference>
<evidence type="ECO:0000313" key="7">
    <source>
        <dbReference type="Proteomes" id="UP000317550"/>
    </source>
</evidence>
<reference evidence="7" key="1">
    <citation type="submission" date="2019-07" db="EMBL/GenBank/DDBJ databases">
        <title>Chitinimonas sp. nov., isolated from Ny-Alesund, arctica soil.</title>
        <authorList>
            <person name="Xu Q."/>
            <person name="Peng F."/>
        </authorList>
    </citation>
    <scope>NUCLEOTIDE SEQUENCE [LARGE SCALE GENOMIC DNA]</scope>
    <source>
        <strain evidence="7">R3-44</strain>
    </source>
</reference>
<dbReference type="CDD" id="cd19481">
    <property type="entry name" value="RecA-like_protease"/>
    <property type="match status" value="1"/>
</dbReference>
<keyword evidence="3 6" id="KW-0067">ATP-binding</keyword>
<dbReference type="GO" id="GO:0005524">
    <property type="term" value="F:ATP binding"/>
    <property type="evidence" value="ECO:0007669"/>
    <property type="project" value="UniProtKB-KW"/>
</dbReference>
<dbReference type="SMART" id="SM00382">
    <property type="entry name" value="AAA"/>
    <property type="match status" value="1"/>
</dbReference>
<organism evidence="6 7">
    <name type="scientific">Chitinimonas arctica</name>
    <dbReference type="NCBI Taxonomy" id="2594795"/>
    <lineage>
        <taxon>Bacteria</taxon>
        <taxon>Pseudomonadati</taxon>
        <taxon>Pseudomonadota</taxon>
        <taxon>Betaproteobacteria</taxon>
        <taxon>Neisseriales</taxon>
        <taxon>Chitinibacteraceae</taxon>
        <taxon>Chitinimonas</taxon>
    </lineage>
</organism>
<name>A0A516SIL0_9NEIS</name>
<keyword evidence="2" id="KW-0547">Nucleotide-binding</keyword>
<gene>
    <name evidence="6" type="ORF">FNU76_17465</name>
</gene>
<evidence type="ECO:0000256" key="4">
    <source>
        <dbReference type="SAM" id="MobiDB-lite"/>
    </source>
</evidence>
<dbReference type="Pfam" id="PF00004">
    <property type="entry name" value="AAA"/>
    <property type="match status" value="1"/>
</dbReference>
<feature type="compositionally biased region" description="Low complexity" evidence="4">
    <location>
        <begin position="1"/>
        <end position="27"/>
    </location>
</feature>
<evidence type="ECO:0000256" key="1">
    <source>
        <dbReference type="ARBA" id="ARBA00006914"/>
    </source>
</evidence>
<dbReference type="InterPro" id="IPR054472">
    <property type="entry name" value="WHD"/>
</dbReference>
<dbReference type="InterPro" id="IPR003593">
    <property type="entry name" value="AAA+_ATPase"/>
</dbReference>
<dbReference type="KEGG" id="cari:FNU76_17465"/>
<dbReference type="SUPFAM" id="SSF52540">
    <property type="entry name" value="P-loop containing nucleoside triphosphate hydrolases"/>
    <property type="match status" value="2"/>
</dbReference>
<dbReference type="InterPro" id="IPR003959">
    <property type="entry name" value="ATPase_AAA_core"/>
</dbReference>
<evidence type="ECO:0000259" key="5">
    <source>
        <dbReference type="SMART" id="SM00382"/>
    </source>
</evidence>
<dbReference type="AlphaFoldDB" id="A0A516SIL0"/>
<feature type="domain" description="AAA+ ATPase" evidence="5">
    <location>
        <begin position="517"/>
        <end position="649"/>
    </location>
</feature>
<dbReference type="PANTHER" id="PTHR23073">
    <property type="entry name" value="26S PROTEASOME REGULATORY SUBUNIT"/>
    <property type="match status" value="1"/>
</dbReference>
<dbReference type="Gene3D" id="3.40.50.300">
    <property type="entry name" value="P-loop containing nucleotide triphosphate hydrolases"/>
    <property type="match status" value="1"/>
</dbReference>
<evidence type="ECO:0000313" key="6">
    <source>
        <dbReference type="EMBL" id="QDQ27990.1"/>
    </source>
</evidence>
<evidence type="ECO:0000256" key="2">
    <source>
        <dbReference type="ARBA" id="ARBA00022741"/>
    </source>
</evidence>
<dbReference type="Proteomes" id="UP000317550">
    <property type="component" value="Chromosome"/>
</dbReference>
<evidence type="ECO:0000256" key="3">
    <source>
        <dbReference type="ARBA" id="ARBA00022840"/>
    </source>
</evidence>
<proteinExistence type="inferred from homology"/>
<accession>A0A516SIL0</accession>